<evidence type="ECO:0000256" key="9">
    <source>
        <dbReference type="SAM" id="SignalP"/>
    </source>
</evidence>
<evidence type="ECO:0000256" key="1">
    <source>
        <dbReference type="ARBA" id="ARBA00004323"/>
    </source>
</evidence>
<dbReference type="PANTHER" id="PTHR12129:SF15">
    <property type="entry name" value="URONYL 2-SULFOTRANSFERASE"/>
    <property type="match status" value="1"/>
</dbReference>
<dbReference type="PANTHER" id="PTHR12129">
    <property type="entry name" value="HEPARAN SULFATE 2-O-SULFOTRANSFERASE"/>
    <property type="match status" value="1"/>
</dbReference>
<keyword evidence="9" id="KW-0732">Signal</keyword>
<dbReference type="InParanoid" id="A0A7M7HGW4"/>
<accession>A0A7M7HGW4</accession>
<dbReference type="GO" id="GO:0000139">
    <property type="term" value="C:Golgi membrane"/>
    <property type="evidence" value="ECO:0007669"/>
    <property type="project" value="UniProtKB-SubCell"/>
</dbReference>
<dbReference type="InterPro" id="IPR027417">
    <property type="entry name" value="P-loop_NTPase"/>
</dbReference>
<keyword evidence="4" id="KW-0735">Signal-anchor</keyword>
<keyword evidence="11" id="KW-1185">Reference proteome</keyword>
<protein>
    <submittedName>
        <fullName evidence="10">Uncharacterized protein</fullName>
    </submittedName>
</protein>
<evidence type="ECO:0000256" key="6">
    <source>
        <dbReference type="ARBA" id="ARBA00023034"/>
    </source>
</evidence>
<sequence>MRRCRGISVLVCLLLTTGFLVLTSKLILVEDDEAYDDFSAGAVENSYQSEDFYETEATTAARTTKMYKMQKYVTPSLAELGERGIPPETNDHVLMVTRVPGAGAELLVLILQRLQGFNAFKHIRLPSGDEGTLSNLQQELLVEEVTSIIRQEAIPLSFDGDVRFLNFSAFGRQAPTYISLVRDPLDPKTLERFKKGDSSTIYRGSLSHFCGHDSRCSERNNEWALEQAKANVLRWYPIVGVLDLMDETLNSLERAFPYFFEGASLIYDKLRPKKTNTFSSTLKPGTKKRLRSLLKTEVKFYEWIKSRLLNGTTENG</sequence>
<dbReference type="SMR" id="A0A7M7HGW4"/>
<comment type="subcellular location">
    <subcellularLocation>
        <location evidence="1">Golgi apparatus membrane</location>
        <topology evidence="1">Single-pass type II membrane protein</topology>
    </subcellularLocation>
</comment>
<reference evidence="10" key="1">
    <citation type="submission" date="2021-01" db="UniProtKB">
        <authorList>
            <consortium name="EnsemblMetazoa"/>
        </authorList>
    </citation>
    <scope>IDENTIFICATION</scope>
</reference>
<proteinExistence type="predicted"/>
<keyword evidence="3" id="KW-0812">Transmembrane</keyword>
<dbReference type="AlphaFoldDB" id="A0A7M7HGW4"/>
<feature type="signal peptide" evidence="9">
    <location>
        <begin position="1"/>
        <end position="23"/>
    </location>
</feature>
<dbReference type="EnsemblMetazoa" id="XM_008218394">
    <property type="protein sequence ID" value="XP_008216616"/>
    <property type="gene ID" value="LOC100678774"/>
</dbReference>
<dbReference type="OrthoDB" id="10019582at2759"/>
<keyword evidence="5" id="KW-1133">Transmembrane helix</keyword>
<keyword evidence="8" id="KW-0325">Glycoprotein</keyword>
<dbReference type="InterPro" id="IPR007734">
    <property type="entry name" value="Heparan_SO4_2-O-STrfase"/>
</dbReference>
<name>A0A7M7HGW4_NASVI</name>
<evidence type="ECO:0000256" key="8">
    <source>
        <dbReference type="ARBA" id="ARBA00023180"/>
    </source>
</evidence>
<dbReference type="KEGG" id="nvi:100678774"/>
<keyword evidence="6" id="KW-0333">Golgi apparatus</keyword>
<dbReference type="Proteomes" id="UP000002358">
    <property type="component" value="Chromosome 3"/>
</dbReference>
<evidence type="ECO:0000256" key="2">
    <source>
        <dbReference type="ARBA" id="ARBA00022679"/>
    </source>
</evidence>
<evidence type="ECO:0000313" key="10">
    <source>
        <dbReference type="EnsemblMetazoa" id="XP_008216616"/>
    </source>
</evidence>
<keyword evidence="7" id="KW-0472">Membrane</keyword>
<feature type="chain" id="PRO_5029530851" evidence="9">
    <location>
        <begin position="24"/>
        <end position="316"/>
    </location>
</feature>
<evidence type="ECO:0000256" key="7">
    <source>
        <dbReference type="ARBA" id="ARBA00023136"/>
    </source>
</evidence>
<dbReference type="GO" id="GO:0008146">
    <property type="term" value="F:sulfotransferase activity"/>
    <property type="evidence" value="ECO:0007669"/>
    <property type="project" value="InterPro"/>
</dbReference>
<evidence type="ECO:0000256" key="4">
    <source>
        <dbReference type="ARBA" id="ARBA00022968"/>
    </source>
</evidence>
<evidence type="ECO:0000256" key="5">
    <source>
        <dbReference type="ARBA" id="ARBA00022989"/>
    </source>
</evidence>
<dbReference type="Gene3D" id="3.40.50.300">
    <property type="entry name" value="P-loop containing nucleotide triphosphate hydrolases"/>
    <property type="match status" value="2"/>
</dbReference>
<organism evidence="10 11">
    <name type="scientific">Nasonia vitripennis</name>
    <name type="common">Parasitic wasp</name>
    <dbReference type="NCBI Taxonomy" id="7425"/>
    <lineage>
        <taxon>Eukaryota</taxon>
        <taxon>Metazoa</taxon>
        <taxon>Ecdysozoa</taxon>
        <taxon>Arthropoda</taxon>
        <taxon>Hexapoda</taxon>
        <taxon>Insecta</taxon>
        <taxon>Pterygota</taxon>
        <taxon>Neoptera</taxon>
        <taxon>Endopterygota</taxon>
        <taxon>Hymenoptera</taxon>
        <taxon>Apocrita</taxon>
        <taxon>Proctotrupomorpha</taxon>
        <taxon>Chalcidoidea</taxon>
        <taxon>Pteromalidae</taxon>
        <taxon>Pteromalinae</taxon>
        <taxon>Nasonia</taxon>
    </lineage>
</organism>
<dbReference type="FunCoup" id="A0A7M7HGW4">
    <property type="interactions" value="2"/>
</dbReference>
<dbReference type="RefSeq" id="XP_008216616.1">
    <property type="nucleotide sequence ID" value="XM_008218394.4"/>
</dbReference>
<keyword evidence="2" id="KW-0808">Transferase</keyword>
<evidence type="ECO:0000256" key="3">
    <source>
        <dbReference type="ARBA" id="ARBA00022692"/>
    </source>
</evidence>
<evidence type="ECO:0000313" key="11">
    <source>
        <dbReference type="Proteomes" id="UP000002358"/>
    </source>
</evidence>
<dbReference type="GeneID" id="100678774"/>